<protein>
    <submittedName>
        <fullName evidence="2">Ferritin-like protein</fullName>
    </submittedName>
</protein>
<organism evidence="2 3">
    <name type="scientific">Microlunatus ginsengisoli</name>
    <dbReference type="NCBI Taxonomy" id="363863"/>
    <lineage>
        <taxon>Bacteria</taxon>
        <taxon>Bacillati</taxon>
        <taxon>Actinomycetota</taxon>
        <taxon>Actinomycetes</taxon>
        <taxon>Propionibacteriales</taxon>
        <taxon>Propionibacteriaceae</taxon>
        <taxon>Microlunatus</taxon>
    </lineage>
</organism>
<evidence type="ECO:0000313" key="2">
    <source>
        <dbReference type="EMBL" id="GAA3606493.1"/>
    </source>
</evidence>
<gene>
    <name evidence="2" type="ORF">GCM10022236_05430</name>
</gene>
<dbReference type="Gene3D" id="6.10.140.1530">
    <property type="match status" value="1"/>
</dbReference>
<evidence type="ECO:0000259" key="1">
    <source>
        <dbReference type="Pfam" id="PF12902"/>
    </source>
</evidence>
<proteinExistence type="predicted"/>
<dbReference type="RefSeq" id="WP_344801543.1">
    <property type="nucleotide sequence ID" value="NZ_BAABAB010000005.1"/>
</dbReference>
<dbReference type="InterPro" id="IPR026820">
    <property type="entry name" value="VioB/RebD_dom"/>
</dbReference>
<dbReference type="InterPro" id="IPR012347">
    <property type="entry name" value="Ferritin-like"/>
</dbReference>
<comment type="caution">
    <text evidence="2">The sequence shown here is derived from an EMBL/GenBank/DDBJ whole genome shotgun (WGS) entry which is preliminary data.</text>
</comment>
<name>A0ABP6ZDX0_9ACTN</name>
<accession>A0ABP6ZDX0</accession>
<dbReference type="Proteomes" id="UP001501490">
    <property type="component" value="Unassembled WGS sequence"/>
</dbReference>
<evidence type="ECO:0000313" key="3">
    <source>
        <dbReference type="Proteomes" id="UP001501490"/>
    </source>
</evidence>
<keyword evidence="3" id="KW-1185">Reference proteome</keyword>
<feature type="domain" description="Iminophenyl-pyruvate dimer synthase" evidence="1">
    <location>
        <begin position="17"/>
        <end position="244"/>
    </location>
</feature>
<dbReference type="PANTHER" id="PTHR34400">
    <property type="match status" value="1"/>
</dbReference>
<sequence>MKLTDEQWDLGHLHDHLQAAAELEAWTIPYYLSAMFSVVDRSTDAYQLIQSVVNQEMLHLQLVSNIANAYGYSPVLTPGAFVYAGQNVPHLDFKLDPDNPIPQFTPFSAEIGPLDQPRINAMCLIEYPEWDTGGKPDFQQDVTDYGSIGEFYDALEYGAHQLSDQIAGAVNQVDLFSAFYRDLPTMIVRGVGRAGWSEVQLLIDVIRDQGEAAKAADAIAAPFRNTADDPDAEQSHYEKFSQIRGETLPAVYPVKDPASYTPEDRKRQSILIKDFARFTAAVSELCSGRRPVDFETVMVTLGGDILACWKSGVTPEFTPPSQPPTGVFA</sequence>
<dbReference type="Gene3D" id="1.20.1260.10">
    <property type="match status" value="1"/>
</dbReference>
<dbReference type="PANTHER" id="PTHR34400:SF4">
    <property type="entry name" value="MEMBRANE PROTEIN"/>
    <property type="match status" value="1"/>
</dbReference>
<dbReference type="EMBL" id="BAABAB010000005">
    <property type="protein sequence ID" value="GAA3606493.1"/>
    <property type="molecule type" value="Genomic_DNA"/>
</dbReference>
<reference evidence="3" key="1">
    <citation type="journal article" date="2019" name="Int. J. Syst. Evol. Microbiol.">
        <title>The Global Catalogue of Microorganisms (GCM) 10K type strain sequencing project: providing services to taxonomists for standard genome sequencing and annotation.</title>
        <authorList>
            <consortium name="The Broad Institute Genomics Platform"/>
            <consortium name="The Broad Institute Genome Sequencing Center for Infectious Disease"/>
            <person name="Wu L."/>
            <person name="Ma J."/>
        </authorList>
    </citation>
    <scope>NUCLEOTIDE SEQUENCE [LARGE SCALE GENOMIC DNA]</scope>
    <source>
        <strain evidence="3">JCM 16929</strain>
    </source>
</reference>
<dbReference type="Pfam" id="PF12902">
    <property type="entry name" value="Ferritin-like"/>
    <property type="match status" value="1"/>
</dbReference>